<organism evidence="1 2">
    <name type="scientific">Prunus armeniaca</name>
    <name type="common">Apricot</name>
    <name type="synonym">Armeniaca vulgaris</name>
    <dbReference type="NCBI Taxonomy" id="36596"/>
    <lineage>
        <taxon>Eukaryota</taxon>
        <taxon>Viridiplantae</taxon>
        <taxon>Streptophyta</taxon>
        <taxon>Embryophyta</taxon>
        <taxon>Tracheophyta</taxon>
        <taxon>Spermatophyta</taxon>
        <taxon>Magnoliopsida</taxon>
        <taxon>eudicotyledons</taxon>
        <taxon>Gunneridae</taxon>
        <taxon>Pentapetalae</taxon>
        <taxon>rosids</taxon>
        <taxon>fabids</taxon>
        <taxon>Rosales</taxon>
        <taxon>Rosaceae</taxon>
        <taxon>Amygdaloideae</taxon>
        <taxon>Amygdaleae</taxon>
        <taxon>Prunus</taxon>
    </lineage>
</organism>
<reference evidence="1 2" key="1">
    <citation type="submission" date="2020-05" db="EMBL/GenBank/DDBJ databases">
        <authorList>
            <person name="Campoy J."/>
            <person name="Schneeberger K."/>
            <person name="Spophaly S."/>
        </authorList>
    </citation>
    <scope>NUCLEOTIDE SEQUENCE [LARGE SCALE GENOMIC DNA]</scope>
    <source>
        <strain evidence="1">PruArmRojPasFocal</strain>
    </source>
</reference>
<dbReference type="SUPFAM" id="SSF54626">
    <property type="entry name" value="Chalcone isomerase"/>
    <property type="match status" value="1"/>
</dbReference>
<dbReference type="GO" id="GO:0005504">
    <property type="term" value="F:fatty acid binding"/>
    <property type="evidence" value="ECO:0007669"/>
    <property type="project" value="TreeGrafter"/>
</dbReference>
<dbReference type="GO" id="GO:0006631">
    <property type="term" value="P:fatty acid metabolic process"/>
    <property type="evidence" value="ECO:0007669"/>
    <property type="project" value="TreeGrafter"/>
</dbReference>
<sequence>MAAIVGLGDVTAKAEMVETEPKIDKVNGTESISSNGESIVKDNGKCENGEKAVEEPNSLGCVGLRKKSMLGMGIKNYGFGIYADNEKLRELLKLKIGKAPAKPTKEMYQLVIDSDAEMMVRLVIVFSSLTMNMVRKNFDEGLGASIKKLTGGKKNEALANKVMGQASDDIKLTSRSVIEISRLLGNILQTKGDNSKTLICIKIVIYTLEMNTTLTKSCVLLGAVIGEVVSKVESELLCRAYVNMYLGDDPLDKDTKEKFGMSLPSLF</sequence>
<gene>
    <name evidence="1" type="ORF">CURHAP_LOCUS24148</name>
</gene>
<evidence type="ECO:0000313" key="1">
    <source>
        <dbReference type="EMBL" id="CAB4275320.1"/>
    </source>
</evidence>
<evidence type="ECO:0000313" key="2">
    <source>
        <dbReference type="Proteomes" id="UP000507222"/>
    </source>
</evidence>
<dbReference type="InterPro" id="IPR044228">
    <property type="entry name" value="FAP1"/>
</dbReference>
<proteinExistence type="predicted"/>
<accession>A0A6J5UFS2</accession>
<dbReference type="PANTHER" id="PTHR47589">
    <property type="entry name" value="FATTY-ACID-BINDING PROTEIN 1"/>
    <property type="match status" value="1"/>
</dbReference>
<dbReference type="InterPro" id="IPR036298">
    <property type="entry name" value="Chalcone_isomerase_sf"/>
</dbReference>
<dbReference type="AlphaFoldDB" id="A0A6J5UFS2"/>
<dbReference type="Gene3D" id="3.50.70.10">
    <property type="match status" value="1"/>
</dbReference>
<dbReference type="GO" id="GO:0016872">
    <property type="term" value="F:intramolecular lyase activity"/>
    <property type="evidence" value="ECO:0007669"/>
    <property type="project" value="InterPro"/>
</dbReference>
<dbReference type="InterPro" id="IPR016088">
    <property type="entry name" value="Chalcone_isomerase_3-sand"/>
</dbReference>
<dbReference type="EMBL" id="CAEKDK010000003">
    <property type="protein sequence ID" value="CAB4275320.1"/>
    <property type="molecule type" value="Genomic_DNA"/>
</dbReference>
<dbReference type="Proteomes" id="UP000507222">
    <property type="component" value="Unassembled WGS sequence"/>
</dbReference>
<dbReference type="PANTHER" id="PTHR47589:SF4">
    <property type="entry name" value="FATTY-ACID-BINDING PROTEIN 1-LIKE"/>
    <property type="match status" value="1"/>
</dbReference>
<protein>
    <recommendedName>
        <fullName evidence="3">Chalcone isomerase domain-containing protein</fullName>
    </recommendedName>
</protein>
<evidence type="ECO:0008006" key="3">
    <source>
        <dbReference type="Google" id="ProtNLM"/>
    </source>
</evidence>
<name>A0A6J5UFS2_PRUAR</name>
<dbReference type="GO" id="GO:0009570">
    <property type="term" value="C:chloroplast stroma"/>
    <property type="evidence" value="ECO:0007669"/>
    <property type="project" value="TreeGrafter"/>
</dbReference>